<evidence type="ECO:0000313" key="1">
    <source>
        <dbReference type="EMBL" id="OUN56156.1"/>
    </source>
</evidence>
<gene>
    <name evidence="1" type="ORF">B5G17_04300</name>
</gene>
<protein>
    <submittedName>
        <fullName evidence="1">Uncharacterized protein</fullName>
    </submittedName>
</protein>
<dbReference type="AlphaFoldDB" id="A0A1Y3V518"/>
<organism evidence="1 2">
    <name type="scientific">Bacteroides uniformis</name>
    <dbReference type="NCBI Taxonomy" id="820"/>
    <lineage>
        <taxon>Bacteria</taxon>
        <taxon>Pseudomonadati</taxon>
        <taxon>Bacteroidota</taxon>
        <taxon>Bacteroidia</taxon>
        <taxon>Bacteroidales</taxon>
        <taxon>Bacteroidaceae</taxon>
        <taxon>Bacteroides</taxon>
    </lineage>
</organism>
<evidence type="ECO:0000313" key="2">
    <source>
        <dbReference type="Proteomes" id="UP000196329"/>
    </source>
</evidence>
<proteinExistence type="predicted"/>
<reference evidence="2" key="1">
    <citation type="submission" date="2017-04" db="EMBL/GenBank/DDBJ databases">
        <title>Function of individual gut microbiota members based on whole genome sequencing of pure cultures obtained from chicken caecum.</title>
        <authorList>
            <person name="Medvecky M."/>
            <person name="Cejkova D."/>
            <person name="Polansky O."/>
            <person name="Karasova D."/>
            <person name="Kubasova T."/>
            <person name="Cizek A."/>
            <person name="Rychlik I."/>
        </authorList>
    </citation>
    <scope>NUCLEOTIDE SEQUENCE [LARGE SCALE GENOMIC DNA]</scope>
    <source>
        <strain evidence="2">An67</strain>
    </source>
</reference>
<accession>A0A1Y3V518</accession>
<dbReference type="Proteomes" id="UP000196329">
    <property type="component" value="Unassembled WGS sequence"/>
</dbReference>
<comment type="caution">
    <text evidence="1">The sequence shown here is derived from an EMBL/GenBank/DDBJ whole genome shotgun (WGS) entry which is preliminary data.</text>
</comment>
<name>A0A1Y3V518_BACUN</name>
<sequence length="61" mass="7200">MRRRHLSNKMEGAATPPQIKSQVVLIEITLNLRLCKDSESLNNLVNYLSYLIKNQEYYEIF</sequence>
<dbReference type="EMBL" id="NFHS01000002">
    <property type="protein sequence ID" value="OUN56156.1"/>
    <property type="molecule type" value="Genomic_DNA"/>
</dbReference>